<feature type="site" description="Positions MEP for the nucleophilic attack" evidence="7">
    <location>
        <position position="160"/>
    </location>
</feature>
<evidence type="ECO:0000256" key="2">
    <source>
        <dbReference type="ARBA" id="ARBA00004787"/>
    </source>
</evidence>
<keyword evidence="6 7" id="KW-0414">Isoprene biosynthesis</keyword>
<dbReference type="PANTHER" id="PTHR32125">
    <property type="entry name" value="2-C-METHYL-D-ERYTHRITOL 4-PHOSPHATE CYTIDYLYLTRANSFERASE, CHLOROPLASTIC"/>
    <property type="match status" value="1"/>
</dbReference>
<gene>
    <name evidence="7 8" type="primary">ispD</name>
    <name evidence="8" type="ORF">RVIR1_02830</name>
</gene>
<dbReference type="EMBL" id="AP018005">
    <property type="protein sequence ID" value="BBB14807.1"/>
    <property type="molecule type" value="Genomic_DNA"/>
</dbReference>
<comment type="catalytic activity">
    <reaction evidence="1 7">
        <text>2-C-methyl-D-erythritol 4-phosphate + CTP + H(+) = 4-CDP-2-C-methyl-D-erythritol + diphosphate</text>
        <dbReference type="Rhea" id="RHEA:13429"/>
        <dbReference type="ChEBI" id="CHEBI:15378"/>
        <dbReference type="ChEBI" id="CHEBI:33019"/>
        <dbReference type="ChEBI" id="CHEBI:37563"/>
        <dbReference type="ChEBI" id="CHEBI:57823"/>
        <dbReference type="ChEBI" id="CHEBI:58262"/>
        <dbReference type="EC" id="2.7.7.60"/>
    </reaction>
</comment>
<dbReference type="AlphaFoldDB" id="A0A2Z5V6W9"/>
<dbReference type="KEGG" id="rvi:RVIR1_02830"/>
<dbReference type="FunFam" id="3.90.550.10:FF:000003">
    <property type="entry name" value="2-C-methyl-D-erythritol 4-phosphate cytidylyltransferase"/>
    <property type="match status" value="1"/>
</dbReference>
<dbReference type="Pfam" id="PF01128">
    <property type="entry name" value="IspD"/>
    <property type="match status" value="1"/>
</dbReference>
<comment type="pathway">
    <text evidence="2 7">Isoprenoid biosynthesis; isopentenyl diphosphate biosynthesis via DXP pathway; isopentenyl diphosphate from 1-deoxy-D-xylulose 5-phosphate: step 2/6.</text>
</comment>
<dbReference type="CDD" id="cd02516">
    <property type="entry name" value="CDP-ME_synthetase"/>
    <property type="match status" value="1"/>
</dbReference>
<dbReference type="InterPro" id="IPR018294">
    <property type="entry name" value="ISPD_synthase_CS"/>
</dbReference>
<dbReference type="SUPFAM" id="SSF53448">
    <property type="entry name" value="Nucleotide-diphospho-sugar transferases"/>
    <property type="match status" value="1"/>
</dbReference>
<protein>
    <recommendedName>
        <fullName evidence="7">2-C-methyl-D-erythritol 4-phosphate cytidylyltransferase</fullName>
        <ecNumber evidence="7">2.7.7.60</ecNumber>
    </recommendedName>
    <alternativeName>
        <fullName evidence="7">4-diphosphocytidyl-2C-methyl-D-erythritol synthase</fullName>
    </alternativeName>
    <alternativeName>
        <fullName evidence="7">MEP cytidylyltransferase</fullName>
        <shortName evidence="7">MCT</shortName>
    </alternativeName>
</protein>
<dbReference type="UniPathway" id="UPA00056">
    <property type="reaction ID" value="UER00093"/>
</dbReference>
<feature type="site" description="Transition state stabilizer" evidence="7">
    <location>
        <position position="20"/>
    </location>
</feature>
<keyword evidence="4 7" id="KW-0808">Transferase</keyword>
<dbReference type="Gene3D" id="3.90.550.10">
    <property type="entry name" value="Spore Coat Polysaccharide Biosynthesis Protein SpsA, Chain A"/>
    <property type="match status" value="1"/>
</dbReference>
<dbReference type="OrthoDB" id="9806837at2"/>
<dbReference type="NCBIfam" id="TIGR00453">
    <property type="entry name" value="ispD"/>
    <property type="match status" value="1"/>
</dbReference>
<dbReference type="PROSITE" id="PS01295">
    <property type="entry name" value="ISPD"/>
    <property type="match status" value="1"/>
</dbReference>
<comment type="function">
    <text evidence="7">Catalyzes the formation of 4-diphosphocytidyl-2-C-methyl-D-erythritol from CTP and 2-C-methyl-D-erythritol 4-phosphate (MEP).</text>
</comment>
<evidence type="ECO:0000256" key="1">
    <source>
        <dbReference type="ARBA" id="ARBA00001282"/>
    </source>
</evidence>
<dbReference type="EC" id="2.7.7.60" evidence="7"/>
<keyword evidence="5 7" id="KW-0548">Nucleotidyltransferase</keyword>
<name>A0A2Z5V6W9_9COXI</name>
<evidence type="ECO:0000256" key="5">
    <source>
        <dbReference type="ARBA" id="ARBA00022695"/>
    </source>
</evidence>
<sequence>MKQSSADYFVIVPAAGVGTRMKNDIPKQYLTINGKCILEYTLNTLLNYPTFEKCMVVINENEHDKNWPSIKLTHPKLITTTGGKERVNSVFNGLIALKPFIKENDWVLVHDAARPFLHPSDIDKLITEIGDDPLGGLLGSPSKNTIKRIENKHCLETLDRQKIWQALTPQMFRYHWLFKALNSAIEKQQTITDESNAIELLGEHPRMIEGRADNIKITDNYDLVFFKYYYT</sequence>
<evidence type="ECO:0000256" key="4">
    <source>
        <dbReference type="ARBA" id="ARBA00022679"/>
    </source>
</evidence>
<dbReference type="Proteomes" id="UP000282483">
    <property type="component" value="Chromosome"/>
</dbReference>
<keyword evidence="9" id="KW-1185">Reference proteome</keyword>
<reference evidence="8 9" key="1">
    <citation type="submission" date="2017-03" db="EMBL/GenBank/DDBJ databases">
        <title>The genome sequence of Candidatus Rickettsiella viridis.</title>
        <authorList>
            <person name="Nikoh N."/>
            <person name="Tsuchida T."/>
            <person name="Yamaguchi K."/>
            <person name="Maeda T."/>
            <person name="Shigenobu S."/>
            <person name="Fukatsu T."/>
        </authorList>
    </citation>
    <scope>NUCLEOTIDE SEQUENCE [LARGE SCALE GENOMIC DNA]</scope>
    <source>
        <strain evidence="8 9">Ap-RA04</strain>
    </source>
</reference>
<dbReference type="HAMAP" id="MF_00108">
    <property type="entry name" value="IspD"/>
    <property type="match status" value="1"/>
</dbReference>
<comment type="similarity">
    <text evidence="3 7">Belongs to the IspD/TarI cytidylyltransferase family. IspD subfamily.</text>
</comment>
<feature type="site" description="Transition state stabilizer" evidence="7">
    <location>
        <position position="27"/>
    </location>
</feature>
<organism evidence="8 9">
    <name type="scientific">Candidatus Rickettsiella viridis</name>
    <dbReference type="NCBI Taxonomy" id="676208"/>
    <lineage>
        <taxon>Bacteria</taxon>
        <taxon>Pseudomonadati</taxon>
        <taxon>Pseudomonadota</taxon>
        <taxon>Gammaproteobacteria</taxon>
        <taxon>Legionellales</taxon>
        <taxon>Coxiellaceae</taxon>
        <taxon>Rickettsiella</taxon>
    </lineage>
</organism>
<evidence type="ECO:0000256" key="7">
    <source>
        <dbReference type="HAMAP-Rule" id="MF_00108"/>
    </source>
</evidence>
<dbReference type="RefSeq" id="WP_126322321.1">
    <property type="nucleotide sequence ID" value="NZ_AP018005.1"/>
</dbReference>
<dbReference type="InterPro" id="IPR034683">
    <property type="entry name" value="IspD/TarI"/>
</dbReference>
<evidence type="ECO:0000256" key="6">
    <source>
        <dbReference type="ARBA" id="ARBA00023229"/>
    </source>
</evidence>
<dbReference type="GO" id="GO:0019288">
    <property type="term" value="P:isopentenyl diphosphate biosynthetic process, methylerythritol 4-phosphate pathway"/>
    <property type="evidence" value="ECO:0007669"/>
    <property type="project" value="UniProtKB-UniRule"/>
</dbReference>
<accession>A0A2Z5V6W9</accession>
<dbReference type="InterPro" id="IPR001228">
    <property type="entry name" value="IspD"/>
</dbReference>
<evidence type="ECO:0000256" key="3">
    <source>
        <dbReference type="ARBA" id="ARBA00009789"/>
    </source>
</evidence>
<dbReference type="InterPro" id="IPR050088">
    <property type="entry name" value="IspD/TarI_cytidylyltransf_bact"/>
</dbReference>
<dbReference type="PANTHER" id="PTHR32125:SF4">
    <property type="entry name" value="2-C-METHYL-D-ERYTHRITOL 4-PHOSPHATE CYTIDYLYLTRANSFERASE, CHLOROPLASTIC"/>
    <property type="match status" value="1"/>
</dbReference>
<feature type="site" description="Positions MEP for the nucleophilic attack" evidence="7">
    <location>
        <position position="216"/>
    </location>
</feature>
<proteinExistence type="inferred from homology"/>
<evidence type="ECO:0000313" key="8">
    <source>
        <dbReference type="EMBL" id="BBB14807.1"/>
    </source>
</evidence>
<dbReference type="GO" id="GO:0050518">
    <property type="term" value="F:2-C-methyl-D-erythritol 4-phosphate cytidylyltransferase activity"/>
    <property type="evidence" value="ECO:0007669"/>
    <property type="project" value="UniProtKB-UniRule"/>
</dbReference>
<evidence type="ECO:0000313" key="9">
    <source>
        <dbReference type="Proteomes" id="UP000282483"/>
    </source>
</evidence>
<dbReference type="InterPro" id="IPR029044">
    <property type="entry name" value="Nucleotide-diphossugar_trans"/>
</dbReference>